<keyword evidence="3" id="KW-1185">Reference proteome</keyword>
<name>A0A370H681_9NOCA</name>
<gene>
    <name evidence="2" type="ORF">DFR68_104360</name>
</gene>
<proteinExistence type="predicted"/>
<accession>A0A370H681</accession>
<protein>
    <submittedName>
        <fullName evidence="2">Uncharacterized protein</fullName>
    </submittedName>
</protein>
<reference evidence="2 3" key="1">
    <citation type="submission" date="2018-07" db="EMBL/GenBank/DDBJ databases">
        <title>Genomic Encyclopedia of Type Strains, Phase IV (KMG-IV): sequencing the most valuable type-strain genomes for metagenomic binning, comparative biology and taxonomic classification.</title>
        <authorList>
            <person name="Goeker M."/>
        </authorList>
    </citation>
    <scope>NUCLEOTIDE SEQUENCE [LARGE SCALE GENOMIC DNA]</scope>
    <source>
        <strain evidence="2 3">DSM 44952</strain>
    </source>
</reference>
<dbReference type="RefSeq" id="WP_147288955.1">
    <property type="nucleotide sequence ID" value="NZ_QQAZ01000004.1"/>
</dbReference>
<dbReference type="OrthoDB" id="4556201at2"/>
<feature type="region of interest" description="Disordered" evidence="1">
    <location>
        <begin position="1"/>
        <end position="28"/>
    </location>
</feature>
<dbReference type="Proteomes" id="UP000255355">
    <property type="component" value="Unassembled WGS sequence"/>
</dbReference>
<dbReference type="STRING" id="1210089.GCA_001613165_01395"/>
<organism evidence="2 3">
    <name type="scientific">Nocardia mexicana</name>
    <dbReference type="NCBI Taxonomy" id="279262"/>
    <lineage>
        <taxon>Bacteria</taxon>
        <taxon>Bacillati</taxon>
        <taxon>Actinomycetota</taxon>
        <taxon>Actinomycetes</taxon>
        <taxon>Mycobacteriales</taxon>
        <taxon>Nocardiaceae</taxon>
        <taxon>Nocardia</taxon>
    </lineage>
</organism>
<evidence type="ECO:0000256" key="1">
    <source>
        <dbReference type="SAM" id="MobiDB-lite"/>
    </source>
</evidence>
<comment type="caution">
    <text evidence="2">The sequence shown here is derived from an EMBL/GenBank/DDBJ whole genome shotgun (WGS) entry which is preliminary data.</text>
</comment>
<evidence type="ECO:0000313" key="2">
    <source>
        <dbReference type="EMBL" id="RDI51876.1"/>
    </source>
</evidence>
<evidence type="ECO:0000313" key="3">
    <source>
        <dbReference type="Proteomes" id="UP000255355"/>
    </source>
</evidence>
<sequence>MSQNSIRPRVTSPGAMTSGPGEPEARGFYLDRDGDIWEKEESGWRLILQRGVAVDPVSVWDWTEGHVRDYGPFLSVTPAGSCRWTE</sequence>
<dbReference type="AlphaFoldDB" id="A0A370H681"/>
<dbReference type="EMBL" id="QQAZ01000004">
    <property type="protein sequence ID" value="RDI51876.1"/>
    <property type="molecule type" value="Genomic_DNA"/>
</dbReference>